<keyword evidence="3" id="KW-1185">Reference proteome</keyword>
<evidence type="ECO:0000256" key="1">
    <source>
        <dbReference type="SAM" id="Phobius"/>
    </source>
</evidence>
<gene>
    <name evidence="2" type="ORF">C7456_104254</name>
</gene>
<comment type="caution">
    <text evidence="2">The sequence shown here is derived from an EMBL/GenBank/DDBJ whole genome shotgun (WGS) entry which is preliminary data.</text>
</comment>
<reference evidence="2 3" key="1">
    <citation type="submission" date="2018-05" db="EMBL/GenBank/DDBJ databases">
        <title>Genomic Encyclopedia of Type Strains, Phase IV (KMG-IV): sequencing the most valuable type-strain genomes for metagenomic binning, comparative biology and taxonomic classification.</title>
        <authorList>
            <person name="Goeker M."/>
        </authorList>
    </citation>
    <scope>NUCLEOTIDE SEQUENCE [LARGE SCALE GENOMIC DNA]</scope>
    <source>
        <strain evidence="2 3">DSM 14263</strain>
    </source>
</reference>
<sequence length="318" mass="35124">MKTFYWLVKREFWENRGSFLFAPVICGGVVLLLTLMGVIAGEVFRSRAGVHVSGMDFAQLRSHLDAGDLDKFSMALDITMLVPSMLIGLVLFFVVFFYCTNTLADERRDRSILFWKSLPISDRATVLSKVVSAVVVAPVIATLAGIAAGLALLVLLAIAASFHGVNLWEMLWSLPHPLRITAHLLSNLPLYVVWSLPTVGWLMLCSAWARSKQFLWALALPIGSGILVGWFGLMDLFHRGTLWYWKNIVGRLLLSVFPGGWMPDHALGMAMGGADASRMFVSLTDYSLLLTPPFLIGAVAGIVMIAGAIWLRRWRVDG</sequence>
<feature type="transmembrane region" description="Helical" evidence="1">
    <location>
        <begin position="130"/>
        <end position="160"/>
    </location>
</feature>
<evidence type="ECO:0000313" key="3">
    <source>
        <dbReference type="Proteomes" id="UP000245812"/>
    </source>
</evidence>
<evidence type="ECO:0000313" key="2">
    <source>
        <dbReference type="EMBL" id="PWK89896.1"/>
    </source>
</evidence>
<dbReference type="RefSeq" id="WP_109723010.1">
    <property type="nucleotide sequence ID" value="NZ_MSZV01000098.1"/>
</dbReference>
<keyword evidence="1" id="KW-0812">Transmembrane</keyword>
<protein>
    <submittedName>
        <fullName evidence="2">ABC-2 type transport system permease protein</fullName>
    </submittedName>
</protein>
<proteinExistence type="predicted"/>
<accession>A0A316IAR9</accession>
<name>A0A316IAR9_9GAMM</name>
<dbReference type="Proteomes" id="UP000245812">
    <property type="component" value="Unassembled WGS sequence"/>
</dbReference>
<feature type="transmembrane region" description="Helical" evidence="1">
    <location>
        <begin position="289"/>
        <end position="311"/>
    </location>
</feature>
<organism evidence="2 3">
    <name type="scientific">Fulvimonas soli</name>
    <dbReference type="NCBI Taxonomy" id="155197"/>
    <lineage>
        <taxon>Bacteria</taxon>
        <taxon>Pseudomonadati</taxon>
        <taxon>Pseudomonadota</taxon>
        <taxon>Gammaproteobacteria</taxon>
        <taxon>Lysobacterales</taxon>
        <taxon>Rhodanobacteraceae</taxon>
        <taxon>Fulvimonas</taxon>
    </lineage>
</organism>
<feature type="transmembrane region" description="Helical" evidence="1">
    <location>
        <begin position="78"/>
        <end position="100"/>
    </location>
</feature>
<feature type="transmembrane region" description="Helical" evidence="1">
    <location>
        <begin position="214"/>
        <end position="233"/>
    </location>
</feature>
<dbReference type="AlphaFoldDB" id="A0A316IAR9"/>
<keyword evidence="1" id="KW-0472">Membrane</keyword>
<feature type="transmembrane region" description="Helical" evidence="1">
    <location>
        <begin position="20"/>
        <end position="40"/>
    </location>
</feature>
<feature type="transmembrane region" description="Helical" evidence="1">
    <location>
        <begin position="180"/>
        <end position="202"/>
    </location>
</feature>
<keyword evidence="1" id="KW-1133">Transmembrane helix</keyword>
<dbReference type="OrthoDB" id="118685at2"/>
<dbReference type="EMBL" id="QGHC01000004">
    <property type="protein sequence ID" value="PWK89896.1"/>
    <property type="molecule type" value="Genomic_DNA"/>
</dbReference>